<name>A0A7J6HGU4_CANSA</name>
<keyword evidence="1" id="KW-0812">Transmembrane</keyword>
<keyword evidence="1" id="KW-0472">Membrane</keyword>
<organism evidence="2 3">
    <name type="scientific">Cannabis sativa</name>
    <name type="common">Hemp</name>
    <name type="synonym">Marijuana</name>
    <dbReference type="NCBI Taxonomy" id="3483"/>
    <lineage>
        <taxon>Eukaryota</taxon>
        <taxon>Viridiplantae</taxon>
        <taxon>Streptophyta</taxon>
        <taxon>Embryophyta</taxon>
        <taxon>Tracheophyta</taxon>
        <taxon>Spermatophyta</taxon>
        <taxon>Magnoliopsida</taxon>
        <taxon>eudicotyledons</taxon>
        <taxon>Gunneridae</taxon>
        <taxon>Pentapetalae</taxon>
        <taxon>rosids</taxon>
        <taxon>fabids</taxon>
        <taxon>Rosales</taxon>
        <taxon>Cannabaceae</taxon>
        <taxon>Cannabis</taxon>
    </lineage>
</organism>
<dbReference type="AlphaFoldDB" id="A0A7J6HGU4"/>
<evidence type="ECO:0000256" key="1">
    <source>
        <dbReference type="SAM" id="Phobius"/>
    </source>
</evidence>
<protein>
    <submittedName>
        <fullName evidence="2">Uncharacterized protein</fullName>
    </submittedName>
</protein>
<dbReference type="EMBL" id="JAATIQ010000046">
    <property type="protein sequence ID" value="KAF4394141.1"/>
    <property type="molecule type" value="Genomic_DNA"/>
</dbReference>
<proteinExistence type="predicted"/>
<gene>
    <name evidence="2" type="ORF">G4B88_000652</name>
</gene>
<feature type="transmembrane region" description="Helical" evidence="1">
    <location>
        <begin position="9"/>
        <end position="37"/>
    </location>
</feature>
<dbReference type="Proteomes" id="UP000583929">
    <property type="component" value="Unassembled WGS sequence"/>
</dbReference>
<keyword evidence="1" id="KW-1133">Transmembrane helix</keyword>
<evidence type="ECO:0000313" key="2">
    <source>
        <dbReference type="EMBL" id="KAF4394141.1"/>
    </source>
</evidence>
<reference evidence="2 3" key="1">
    <citation type="journal article" date="2020" name="bioRxiv">
        <title>Sequence and annotation of 42 cannabis genomes reveals extensive copy number variation in cannabinoid synthesis and pathogen resistance genes.</title>
        <authorList>
            <person name="Mckernan K.J."/>
            <person name="Helbert Y."/>
            <person name="Kane L.T."/>
            <person name="Ebling H."/>
            <person name="Zhang L."/>
            <person name="Liu B."/>
            <person name="Eaton Z."/>
            <person name="Mclaughlin S."/>
            <person name="Kingan S."/>
            <person name="Baybayan P."/>
            <person name="Concepcion G."/>
            <person name="Jordan M."/>
            <person name="Riva A."/>
            <person name="Barbazuk W."/>
            <person name="Harkins T."/>
        </authorList>
    </citation>
    <scope>NUCLEOTIDE SEQUENCE [LARGE SCALE GENOMIC DNA]</scope>
    <source>
        <strain evidence="3">cv. Jamaican Lion 4</strain>
        <tissue evidence="2">Leaf</tissue>
    </source>
</reference>
<comment type="caution">
    <text evidence="2">The sequence shown here is derived from an EMBL/GenBank/DDBJ whole genome shotgun (WGS) entry which is preliminary data.</text>
</comment>
<sequence length="109" mass="11679">MLIGISKDLFIQILAAFMAIITSLSRAHGMALFLVLFSRCPVPIFPVRESPSALSGCKASSIKTSFSLSFLSSPFLILLIERGVKPLSKRVIQAVGGSLESCGSLLLHE</sequence>
<accession>A0A7J6HGU4</accession>
<evidence type="ECO:0000313" key="3">
    <source>
        <dbReference type="Proteomes" id="UP000583929"/>
    </source>
</evidence>
<keyword evidence="3" id="KW-1185">Reference proteome</keyword>